<organism evidence="1 2">
    <name type="scientific">Clostridium perfringens</name>
    <dbReference type="NCBI Taxonomy" id="1502"/>
    <lineage>
        <taxon>Bacteria</taxon>
        <taxon>Bacillati</taxon>
        <taxon>Bacillota</taxon>
        <taxon>Clostridia</taxon>
        <taxon>Eubacteriales</taxon>
        <taxon>Clostridiaceae</taxon>
        <taxon>Clostridium</taxon>
    </lineage>
</organism>
<evidence type="ECO:0000313" key="2">
    <source>
        <dbReference type="Proteomes" id="UP001222958"/>
    </source>
</evidence>
<name>A0AAP4A9C2_CLOPF</name>
<dbReference type="EMBL" id="JARVUX010000039">
    <property type="protein sequence ID" value="MDH2337585.1"/>
    <property type="molecule type" value="Genomic_DNA"/>
</dbReference>
<protein>
    <submittedName>
        <fullName evidence="1">Uncharacterized protein</fullName>
    </submittedName>
</protein>
<proteinExistence type="predicted"/>
<gene>
    <name evidence="1" type="ORF">QDQ28_15560</name>
</gene>
<dbReference type="RefSeq" id="WP_279858464.1">
    <property type="nucleotide sequence ID" value="NZ_JARVUX010000039.1"/>
</dbReference>
<evidence type="ECO:0000313" key="1">
    <source>
        <dbReference type="EMBL" id="MDH2337585.1"/>
    </source>
</evidence>
<reference evidence="1" key="1">
    <citation type="submission" date="2023-04" db="EMBL/GenBank/DDBJ databases">
        <title>Epidemiological investigation of Clostridium perfringens isolated from cattle.</title>
        <authorList>
            <person name="Tian R."/>
        </authorList>
    </citation>
    <scope>NUCLEOTIDE SEQUENCE</scope>
    <source>
        <strain evidence="1">ZWCP172</strain>
    </source>
</reference>
<feature type="non-terminal residue" evidence="1">
    <location>
        <position position="1"/>
    </location>
</feature>
<dbReference type="AlphaFoldDB" id="A0AAP4A9C2"/>
<sequence length="125" mass="14099">KINANTEELKAARSATTGEQFNSLDERIDCEVDRINKKIEISFLEQEDAERHTIENTVEGMNIDMVIKGITLKNIFPHVRSRLALTNTTVEDGLFTITPVKGSFSNVWDANNPSYKPGLEYTIII</sequence>
<accession>A0AAP4A9C2</accession>
<feature type="non-terminal residue" evidence="1">
    <location>
        <position position="125"/>
    </location>
</feature>
<comment type="caution">
    <text evidence="1">The sequence shown here is derived from an EMBL/GenBank/DDBJ whole genome shotgun (WGS) entry which is preliminary data.</text>
</comment>
<dbReference type="Proteomes" id="UP001222958">
    <property type="component" value="Unassembled WGS sequence"/>
</dbReference>